<keyword evidence="2 4" id="KW-0328">Glycosyltransferase</keyword>
<dbReference type="GO" id="GO:0016020">
    <property type="term" value="C:membrane"/>
    <property type="evidence" value="ECO:0007669"/>
    <property type="project" value="UniProtKB-SubCell"/>
</dbReference>
<name>D2JLL0_9NEOP</name>
<keyword evidence="5" id="KW-0472">Membrane</keyword>
<dbReference type="InterPro" id="IPR002213">
    <property type="entry name" value="UDP_glucos_trans"/>
</dbReference>
<dbReference type="GO" id="GO:0015020">
    <property type="term" value="F:glucuronosyltransferase activity"/>
    <property type="evidence" value="ECO:0007669"/>
    <property type="project" value="UniProtKB-EC"/>
</dbReference>
<feature type="chain" id="PRO_5005126156" description="UDP-glucuronosyltransferase" evidence="5">
    <location>
        <begin position="25"/>
        <end position="513"/>
    </location>
</feature>
<organism evidence="6">
    <name type="scientific">Zygaena filipendulae</name>
    <dbReference type="NCBI Taxonomy" id="287375"/>
    <lineage>
        <taxon>Eukaryota</taxon>
        <taxon>Metazoa</taxon>
        <taxon>Ecdysozoa</taxon>
        <taxon>Arthropoda</taxon>
        <taxon>Hexapoda</taxon>
        <taxon>Insecta</taxon>
        <taxon>Pterygota</taxon>
        <taxon>Neoptera</taxon>
        <taxon>Endopterygota</taxon>
        <taxon>Lepidoptera</taxon>
        <taxon>Glossata</taxon>
        <taxon>Ditrysia</taxon>
        <taxon>Zygaenoidea</taxon>
        <taxon>Zygaenidae</taxon>
        <taxon>Zygaeninae</taxon>
        <taxon>Zygaena</taxon>
    </lineage>
</organism>
<proteinExistence type="evidence at transcript level"/>
<evidence type="ECO:0000313" key="6">
    <source>
        <dbReference type="EMBL" id="ACZ97420.2"/>
    </source>
</evidence>
<dbReference type="EC" id="2.4.1.17" evidence="5"/>
<evidence type="ECO:0000256" key="4">
    <source>
        <dbReference type="RuleBase" id="RU003718"/>
    </source>
</evidence>
<keyword evidence="5" id="KW-0732">Signal</keyword>
<dbReference type="FunFam" id="3.40.50.2000:FF:000050">
    <property type="entry name" value="UDP-glucuronosyltransferase"/>
    <property type="match status" value="1"/>
</dbReference>
<comment type="catalytic activity">
    <reaction evidence="5">
        <text>glucuronate acceptor + UDP-alpha-D-glucuronate = acceptor beta-D-glucuronoside + UDP + H(+)</text>
        <dbReference type="Rhea" id="RHEA:21032"/>
        <dbReference type="ChEBI" id="CHEBI:15378"/>
        <dbReference type="ChEBI" id="CHEBI:58052"/>
        <dbReference type="ChEBI" id="CHEBI:58223"/>
        <dbReference type="ChEBI" id="CHEBI:132367"/>
        <dbReference type="ChEBI" id="CHEBI:132368"/>
        <dbReference type="EC" id="2.4.1.17"/>
    </reaction>
</comment>
<accession>D2JLL0</accession>
<dbReference type="PANTHER" id="PTHR48043">
    <property type="entry name" value="EG:EG0003.4 PROTEIN-RELATED"/>
    <property type="match status" value="1"/>
</dbReference>
<reference evidence="6" key="2">
    <citation type="submission" date="2010-10" db="EMBL/GenBank/DDBJ databases">
        <authorList>
            <person name="Zagrobelny M."/>
            <person name="Scheibye-Alsing K."/>
            <person name="Jensen N.B."/>
            <person name="Moller B.L."/>
            <person name="Gorodkin J."/>
            <person name="Bak S."/>
        </authorList>
    </citation>
    <scope>NUCLEOTIDE SEQUENCE</scope>
    <source>
        <tissue evidence="6">Whole larva without gut</tissue>
    </source>
</reference>
<dbReference type="CAZy" id="GT1">
    <property type="family name" value="Glycosyltransferase Family 1"/>
</dbReference>
<keyword evidence="5" id="KW-0812">Transmembrane</keyword>
<dbReference type="PANTHER" id="PTHR48043:SF159">
    <property type="entry name" value="EG:EG0003.4 PROTEIN-RELATED"/>
    <property type="match status" value="1"/>
</dbReference>
<comment type="subcellular location">
    <subcellularLocation>
        <location evidence="5">Membrane</location>
        <topology evidence="5">Single-pass membrane protein</topology>
    </subcellularLocation>
</comment>
<dbReference type="SUPFAM" id="SSF53756">
    <property type="entry name" value="UDP-Glycosyltransferase/glycogen phosphorylase"/>
    <property type="match status" value="1"/>
</dbReference>
<keyword evidence="5" id="KW-1133">Transmembrane helix</keyword>
<reference evidence="6" key="1">
    <citation type="journal article" date="2009" name="BMC Genomics">
        <title>454 pyrosequencing based transcriptome analysis of Zygaena filipendulae with focus on genes involved in biosynthesis of cyanogenic glucosides.</title>
        <authorList>
            <person name="Zagrobelny M."/>
            <person name="Scheibye-Alsing K."/>
            <person name="Jensen N.B."/>
            <person name="Moller B.L."/>
            <person name="Gorodkin J."/>
            <person name="Bak S."/>
        </authorList>
    </citation>
    <scope>NUCLEOTIDE SEQUENCE</scope>
    <source>
        <tissue evidence="6">Whole larva without gut</tissue>
    </source>
</reference>
<dbReference type="PROSITE" id="PS00375">
    <property type="entry name" value="UDPGT"/>
    <property type="match status" value="1"/>
</dbReference>
<keyword evidence="3 4" id="KW-0808">Transferase</keyword>
<dbReference type="Gene3D" id="3.40.50.2000">
    <property type="entry name" value="Glycogen Phosphorylase B"/>
    <property type="match status" value="2"/>
</dbReference>
<dbReference type="SMR" id="D2JLL0"/>
<evidence type="ECO:0000256" key="5">
    <source>
        <dbReference type="RuleBase" id="RU362059"/>
    </source>
</evidence>
<feature type="transmembrane region" description="Helical" evidence="5">
    <location>
        <begin position="481"/>
        <end position="504"/>
    </location>
</feature>
<dbReference type="EMBL" id="GQ915326">
    <property type="protein sequence ID" value="ACZ97420.2"/>
    <property type="molecule type" value="mRNA"/>
</dbReference>
<evidence type="ECO:0000256" key="1">
    <source>
        <dbReference type="ARBA" id="ARBA00009995"/>
    </source>
</evidence>
<dbReference type="InterPro" id="IPR050271">
    <property type="entry name" value="UDP-glycosyltransferase"/>
</dbReference>
<dbReference type="Pfam" id="PF00201">
    <property type="entry name" value="UDPGT"/>
    <property type="match status" value="1"/>
</dbReference>
<evidence type="ECO:0000256" key="3">
    <source>
        <dbReference type="ARBA" id="ARBA00022679"/>
    </source>
</evidence>
<protein>
    <recommendedName>
        <fullName evidence="5">UDP-glucuronosyltransferase</fullName>
        <ecNumber evidence="5">2.4.1.17</ecNumber>
    </recommendedName>
</protein>
<evidence type="ECO:0000256" key="2">
    <source>
        <dbReference type="ARBA" id="ARBA00022676"/>
    </source>
</evidence>
<feature type="signal peptide" evidence="5">
    <location>
        <begin position="1"/>
        <end position="24"/>
    </location>
</feature>
<sequence length="513" mass="59398">MSPVSQCVFILCYILLLVTTISESSKILYITPYAAKSHYIGTKDLGLELAKRGHDVYVITPYKEINPPPTYHQLMVEPISIWESLFDKLPNTFELVDFSFASFQMLLYRSGFYVNELVFNSTDVQDFLKQDHEIDLVISELFYNEALYMFAHKYQAPLVLVTTFGNALRTNYFSRNPLQLSTAYHEYGMSSDPFSFMGRLYNLYYFAFDMLMHTFWYLPRQQEYARFYFKDLPEPVPSLKELAGNAALVLMNSHFSVDTPLAYLPNFIEIGGIHLQKSNKSLPEDLQKALDEAKNGVVYLSFGSNVQSSDLAKDKLDAFLKVFGELKQTVLMKWEDTELANAPKNVLLRQWLPQKEILAHPNVKLFIGHGGLLGSQETMSAGVPILGIPVFCDQYLNILQMANNGHGELLEYKYITEESLRKVINKMLNDDRYLKRAREISIRFKDRPMPPLETALWWIEYVIRHKGAEFMKTPTLQMNYFAYHMLDVYLFLAFITFMIVFSCYKLSILGFKK</sequence>
<dbReference type="AlphaFoldDB" id="D2JLL0"/>
<dbReference type="InterPro" id="IPR035595">
    <property type="entry name" value="UDP_glycos_trans_CS"/>
</dbReference>
<dbReference type="CDD" id="cd03784">
    <property type="entry name" value="GT1_Gtf-like"/>
    <property type="match status" value="1"/>
</dbReference>
<comment type="similarity">
    <text evidence="1 4">Belongs to the UDP-glycosyltransferase family.</text>
</comment>